<dbReference type="SUPFAM" id="SSF57701">
    <property type="entry name" value="Zn2/Cys6 DNA-binding domain"/>
    <property type="match status" value="1"/>
</dbReference>
<organism evidence="3 4">
    <name type="scientific">Agrocybe pediades</name>
    <dbReference type="NCBI Taxonomy" id="84607"/>
    <lineage>
        <taxon>Eukaryota</taxon>
        <taxon>Fungi</taxon>
        <taxon>Dikarya</taxon>
        <taxon>Basidiomycota</taxon>
        <taxon>Agaricomycotina</taxon>
        <taxon>Agaricomycetes</taxon>
        <taxon>Agaricomycetidae</taxon>
        <taxon>Agaricales</taxon>
        <taxon>Agaricineae</taxon>
        <taxon>Strophariaceae</taxon>
        <taxon>Agrocybe</taxon>
    </lineage>
</organism>
<feature type="domain" description="Zn(2)-C6 fungal-type" evidence="2">
    <location>
        <begin position="248"/>
        <end position="283"/>
    </location>
</feature>
<dbReference type="PROSITE" id="PS50048">
    <property type="entry name" value="ZN2_CY6_FUNGAL_2"/>
    <property type="match status" value="1"/>
</dbReference>
<protein>
    <recommendedName>
        <fullName evidence="2">Zn(2)-C6 fungal-type domain-containing protein</fullName>
    </recommendedName>
</protein>
<evidence type="ECO:0000313" key="4">
    <source>
        <dbReference type="Proteomes" id="UP000521872"/>
    </source>
</evidence>
<gene>
    <name evidence="3" type="ORF">D9613_000660</name>
</gene>
<dbReference type="Pfam" id="PF00172">
    <property type="entry name" value="Zn_clus"/>
    <property type="match status" value="1"/>
</dbReference>
<dbReference type="AlphaFoldDB" id="A0A8H4R197"/>
<keyword evidence="4" id="KW-1185">Reference proteome</keyword>
<dbReference type="CDD" id="cd00067">
    <property type="entry name" value="GAL4"/>
    <property type="match status" value="1"/>
</dbReference>
<dbReference type="GO" id="GO:0008270">
    <property type="term" value="F:zinc ion binding"/>
    <property type="evidence" value="ECO:0007669"/>
    <property type="project" value="InterPro"/>
</dbReference>
<comment type="caution">
    <text evidence="3">The sequence shown here is derived from an EMBL/GenBank/DDBJ whole genome shotgun (WGS) entry which is preliminary data.</text>
</comment>
<dbReference type="Proteomes" id="UP000521872">
    <property type="component" value="Unassembled WGS sequence"/>
</dbReference>
<feature type="compositionally biased region" description="Polar residues" evidence="1">
    <location>
        <begin position="299"/>
        <end position="327"/>
    </location>
</feature>
<evidence type="ECO:0000259" key="2">
    <source>
        <dbReference type="PROSITE" id="PS50048"/>
    </source>
</evidence>
<dbReference type="SMART" id="SM00066">
    <property type="entry name" value="GAL4"/>
    <property type="match status" value="1"/>
</dbReference>
<dbReference type="InterPro" id="IPR001138">
    <property type="entry name" value="Zn2Cys6_DnaBD"/>
</dbReference>
<dbReference type="PROSITE" id="PS00463">
    <property type="entry name" value="ZN2_CY6_FUNGAL_1"/>
    <property type="match status" value="1"/>
</dbReference>
<dbReference type="InterPro" id="IPR036864">
    <property type="entry name" value="Zn2-C6_fun-type_DNA-bd_sf"/>
</dbReference>
<evidence type="ECO:0000313" key="3">
    <source>
        <dbReference type="EMBL" id="KAF4620544.1"/>
    </source>
</evidence>
<dbReference type="GO" id="GO:0000981">
    <property type="term" value="F:DNA-binding transcription factor activity, RNA polymerase II-specific"/>
    <property type="evidence" value="ECO:0007669"/>
    <property type="project" value="InterPro"/>
</dbReference>
<dbReference type="Gene3D" id="4.10.240.10">
    <property type="entry name" value="Zn(2)-C6 fungal-type DNA-binding domain"/>
    <property type="match status" value="1"/>
</dbReference>
<feature type="region of interest" description="Disordered" evidence="1">
    <location>
        <begin position="284"/>
        <end position="327"/>
    </location>
</feature>
<accession>A0A8H4R197</accession>
<evidence type="ECO:0000256" key="1">
    <source>
        <dbReference type="SAM" id="MobiDB-lite"/>
    </source>
</evidence>
<sequence>MDSFQLVVINSLFSVKIAQPRLSAPTTTMSFQQTLLEVDEQFYNTFPDAKPVQHPTYSYSYSSDGYVLTNIDPLHYVYGQASTSNTVPYSQAYPEQAMGYGYANQVYPTYYSPDIASTDVYTMPQGPRANVEMSASLFAQSLVEAVTPSTDSGGRSLDAMASTLGLEQLPLVPKPEATGPVVAPVSLPPPAPRPRAVPPRVLERAPIRGTPWTNPNYSVTQAQAIRPASMRLSPLPSMRQLEKKPPLACLFCRGRKIACGPPIAGSPDKTCNQCQKRSLRCEYPSESRRGMRKKKTVDASDTTNIDNKMTSGSVASPTTSTSGSEAT</sequence>
<name>A0A8H4R197_9AGAR</name>
<dbReference type="EMBL" id="JAACJL010000015">
    <property type="protein sequence ID" value="KAF4620544.1"/>
    <property type="molecule type" value="Genomic_DNA"/>
</dbReference>
<reference evidence="3 4" key="1">
    <citation type="submission" date="2019-12" db="EMBL/GenBank/DDBJ databases">
        <authorList>
            <person name="Floudas D."/>
            <person name="Bentzer J."/>
            <person name="Ahren D."/>
            <person name="Johansson T."/>
            <person name="Persson P."/>
            <person name="Tunlid A."/>
        </authorList>
    </citation>
    <scope>NUCLEOTIDE SEQUENCE [LARGE SCALE GENOMIC DNA]</scope>
    <source>
        <strain evidence="3 4">CBS 102.39</strain>
    </source>
</reference>
<proteinExistence type="predicted"/>